<organism evidence="8 9">
    <name type="scientific">Dibothriocephalus latus</name>
    <name type="common">Fish tapeworm</name>
    <name type="synonym">Diphyllobothrium latum</name>
    <dbReference type="NCBI Taxonomy" id="60516"/>
    <lineage>
        <taxon>Eukaryota</taxon>
        <taxon>Metazoa</taxon>
        <taxon>Spiralia</taxon>
        <taxon>Lophotrochozoa</taxon>
        <taxon>Platyhelminthes</taxon>
        <taxon>Cestoda</taxon>
        <taxon>Eucestoda</taxon>
        <taxon>Diphyllobothriidea</taxon>
        <taxon>Diphyllobothriidae</taxon>
        <taxon>Dibothriocephalus</taxon>
    </lineage>
</organism>
<gene>
    <name evidence="8" type="ORF">DILT_LOCUS10766</name>
</gene>
<dbReference type="GO" id="GO:0005886">
    <property type="term" value="C:plasma membrane"/>
    <property type="evidence" value="ECO:0007669"/>
    <property type="project" value="TreeGrafter"/>
</dbReference>
<dbReference type="InterPro" id="IPR018503">
    <property type="entry name" value="Tetraspanin_CS"/>
</dbReference>
<protein>
    <recommendedName>
        <fullName evidence="7">Tetraspanin</fullName>
    </recommendedName>
</protein>
<accession>A0A3P7LD44</accession>
<dbReference type="OrthoDB" id="10033535at2759"/>
<feature type="transmembrane region" description="Helical" evidence="7">
    <location>
        <begin position="82"/>
        <end position="104"/>
    </location>
</feature>
<dbReference type="AlphaFoldDB" id="A0A3P7LD44"/>
<keyword evidence="6" id="KW-1015">Disulfide bond</keyword>
<dbReference type="Proteomes" id="UP000281553">
    <property type="component" value="Unassembled WGS sequence"/>
</dbReference>
<comment type="similarity">
    <text evidence="2 7">Belongs to the tetraspanin (TM4SF) family.</text>
</comment>
<keyword evidence="9" id="KW-1185">Reference proteome</keyword>
<feature type="disulfide bond" evidence="6">
    <location>
        <begin position="148"/>
        <end position="165"/>
    </location>
</feature>
<dbReference type="PANTHER" id="PTHR19282:SF544">
    <property type="entry name" value="TETRASPANIN"/>
    <property type="match status" value="1"/>
</dbReference>
<dbReference type="Pfam" id="PF00335">
    <property type="entry name" value="Tetraspanin"/>
    <property type="match status" value="1"/>
</dbReference>
<sequence>MALSCGTTCIKYLLFAFNVLVFLFGAVISGFGIYLVVEAKNGLGSEAIGVPAFILTLGLLLFLIGFLGCCGACKEHTCMLKTFAAVVTVLLILQIIAGILAFVYRSKFVGLVADAIAMHINQLDSLPSVEQKEMRKALDKVQKELKCCGGYSSADWGEAVPSSCCAGETSPCRNPYQQGCAQATYDLIKDKALIVGIILIVMAILQLGAIISACCLATKIKEQ</sequence>
<keyword evidence="3 7" id="KW-0812">Transmembrane</keyword>
<evidence type="ECO:0000256" key="3">
    <source>
        <dbReference type="ARBA" id="ARBA00022692"/>
    </source>
</evidence>
<dbReference type="InterPro" id="IPR008952">
    <property type="entry name" value="Tetraspanin_EC2_sf"/>
</dbReference>
<dbReference type="PRINTS" id="PR00259">
    <property type="entry name" value="TMFOUR"/>
</dbReference>
<name>A0A3P7LD44_DIBLA</name>
<feature type="disulfide bond" evidence="6">
    <location>
        <begin position="147"/>
        <end position="180"/>
    </location>
</feature>
<dbReference type="InterPro" id="IPR018499">
    <property type="entry name" value="Tetraspanin/Peripherin"/>
</dbReference>
<keyword evidence="5 7" id="KW-0472">Membrane</keyword>
<evidence type="ECO:0000256" key="6">
    <source>
        <dbReference type="PIRSR" id="PIRSR002419-1"/>
    </source>
</evidence>
<feature type="transmembrane region" description="Helical" evidence="7">
    <location>
        <begin position="48"/>
        <end position="70"/>
    </location>
</feature>
<dbReference type="CDD" id="cd03127">
    <property type="entry name" value="tetraspanin_LEL"/>
    <property type="match status" value="1"/>
</dbReference>
<evidence type="ECO:0000256" key="5">
    <source>
        <dbReference type="ARBA" id="ARBA00023136"/>
    </source>
</evidence>
<proteinExistence type="inferred from homology"/>
<reference evidence="8 9" key="1">
    <citation type="submission" date="2018-11" db="EMBL/GenBank/DDBJ databases">
        <authorList>
            <consortium name="Pathogen Informatics"/>
        </authorList>
    </citation>
    <scope>NUCLEOTIDE SEQUENCE [LARGE SCALE GENOMIC DNA]</scope>
</reference>
<evidence type="ECO:0000313" key="9">
    <source>
        <dbReference type="Proteomes" id="UP000281553"/>
    </source>
</evidence>
<evidence type="ECO:0000256" key="4">
    <source>
        <dbReference type="ARBA" id="ARBA00022989"/>
    </source>
</evidence>
<comment type="subcellular location">
    <subcellularLocation>
        <location evidence="1 7">Membrane</location>
        <topology evidence="1 7">Multi-pass membrane protein</topology>
    </subcellularLocation>
</comment>
<dbReference type="Gene3D" id="1.10.1450.10">
    <property type="entry name" value="Tetraspanin"/>
    <property type="match status" value="1"/>
</dbReference>
<feature type="transmembrane region" description="Helical" evidence="7">
    <location>
        <begin position="12"/>
        <end position="36"/>
    </location>
</feature>
<evidence type="ECO:0000256" key="1">
    <source>
        <dbReference type="ARBA" id="ARBA00004141"/>
    </source>
</evidence>
<evidence type="ECO:0000256" key="7">
    <source>
        <dbReference type="RuleBase" id="RU361218"/>
    </source>
</evidence>
<dbReference type="PROSITE" id="PS00421">
    <property type="entry name" value="TM4_1"/>
    <property type="match status" value="1"/>
</dbReference>
<evidence type="ECO:0000313" key="8">
    <source>
        <dbReference type="EMBL" id="VDN14935.1"/>
    </source>
</evidence>
<dbReference type="PANTHER" id="PTHR19282">
    <property type="entry name" value="TETRASPANIN"/>
    <property type="match status" value="1"/>
</dbReference>
<dbReference type="EMBL" id="UYRU01060843">
    <property type="protein sequence ID" value="VDN14935.1"/>
    <property type="molecule type" value="Genomic_DNA"/>
</dbReference>
<dbReference type="PIRSF" id="PIRSF002419">
    <property type="entry name" value="Tetraspanin"/>
    <property type="match status" value="1"/>
</dbReference>
<feature type="transmembrane region" description="Helical" evidence="7">
    <location>
        <begin position="192"/>
        <end position="217"/>
    </location>
</feature>
<dbReference type="SUPFAM" id="SSF48652">
    <property type="entry name" value="Tetraspanin"/>
    <property type="match status" value="1"/>
</dbReference>
<evidence type="ECO:0000256" key="2">
    <source>
        <dbReference type="ARBA" id="ARBA00006840"/>
    </source>
</evidence>
<keyword evidence="4 7" id="KW-1133">Transmembrane helix</keyword>
<dbReference type="InterPro" id="IPR000301">
    <property type="entry name" value="Tetraspanin_animals"/>
</dbReference>